<dbReference type="InterPro" id="IPR032623">
    <property type="entry name" value="FecR_N"/>
</dbReference>
<accession>A0ABU0UFG4</accession>
<dbReference type="Gene3D" id="3.55.50.30">
    <property type="match status" value="1"/>
</dbReference>
<proteinExistence type="predicted"/>
<keyword evidence="1 4" id="KW-0812">Transmembrane</keyword>
<gene>
    <name evidence="4" type="ORF">QE408_000812</name>
</gene>
<protein>
    <submittedName>
        <fullName evidence="4">Transmembrane sensor</fullName>
    </submittedName>
</protein>
<feature type="domain" description="FecR N-terminal" evidence="3">
    <location>
        <begin position="50"/>
        <end position="92"/>
    </location>
</feature>
<evidence type="ECO:0000313" key="4">
    <source>
        <dbReference type="EMBL" id="MDQ1183690.1"/>
    </source>
</evidence>
<dbReference type="Proteomes" id="UP001224781">
    <property type="component" value="Unassembled WGS sequence"/>
</dbReference>
<keyword evidence="1" id="KW-0472">Membrane</keyword>
<reference evidence="4 5" key="1">
    <citation type="submission" date="2023-07" db="EMBL/GenBank/DDBJ databases">
        <title>Functional and genomic diversity of the sorghum phyllosphere microbiome.</title>
        <authorList>
            <person name="Shade A."/>
        </authorList>
    </citation>
    <scope>NUCLEOTIDE SEQUENCE [LARGE SCALE GENOMIC DNA]</scope>
    <source>
        <strain evidence="4 5">SORGH_AS_1126</strain>
    </source>
</reference>
<feature type="transmembrane region" description="Helical" evidence="1">
    <location>
        <begin position="138"/>
        <end position="162"/>
    </location>
</feature>
<dbReference type="PANTHER" id="PTHR30273">
    <property type="entry name" value="PERIPLASMIC SIGNAL SENSOR AND SIGMA FACTOR ACTIVATOR FECR-RELATED"/>
    <property type="match status" value="1"/>
</dbReference>
<dbReference type="PIRSF" id="PIRSF018266">
    <property type="entry name" value="FecR"/>
    <property type="match status" value="1"/>
</dbReference>
<dbReference type="EMBL" id="JAUTBL010000001">
    <property type="protein sequence ID" value="MDQ1183690.1"/>
    <property type="molecule type" value="Genomic_DNA"/>
</dbReference>
<dbReference type="Pfam" id="PF04773">
    <property type="entry name" value="FecR"/>
    <property type="match status" value="1"/>
</dbReference>
<sequence>MTGIVLKKAAPYTLFRIEDGLKGRWFTYDEFNKQGPIIIQHDSDIDKRSREALEWLVALREEDNDESVLTRFLAWKTASAENAQAWDNAQRLWNVLGAVQPALDAPTSEDGSYGSAAVVRPAFPVHPPRRVWQLRRPVLAAALAGALAVITILVAPTAGLWLRADYQTGTGQSQQVRLKDGSIVTLGADSAVSLSFAQGRRDVRLLAGEAYFEVAHDPSRPFTVDAQGVETTVLGTGFNIRMNSDGVAVSVAHGRVLVDCPACGNGKAGPPLEAGEWQRVDWKGTIERGTTSTSAVGGWRNGTLMVEDVAVGDVIDALNRYYRGRIIVAAPGLRDKRVTGVYDLADPITALRAVAQSQGANIYTAGSWLAVVSAR</sequence>
<evidence type="ECO:0000259" key="3">
    <source>
        <dbReference type="Pfam" id="PF16220"/>
    </source>
</evidence>
<comment type="caution">
    <text evidence="4">The sequence shown here is derived from an EMBL/GenBank/DDBJ whole genome shotgun (WGS) entry which is preliminary data.</text>
</comment>
<dbReference type="InterPro" id="IPR006860">
    <property type="entry name" value="FecR"/>
</dbReference>
<feature type="domain" description="FecR protein" evidence="2">
    <location>
        <begin position="165"/>
        <end position="256"/>
    </location>
</feature>
<dbReference type="PANTHER" id="PTHR30273:SF2">
    <property type="entry name" value="PROTEIN FECR"/>
    <property type="match status" value="1"/>
</dbReference>
<dbReference type="InterPro" id="IPR012373">
    <property type="entry name" value="Ferrdict_sens_TM"/>
</dbReference>
<evidence type="ECO:0000256" key="1">
    <source>
        <dbReference type="SAM" id="Phobius"/>
    </source>
</evidence>
<dbReference type="Pfam" id="PF16220">
    <property type="entry name" value="DUF4880"/>
    <property type="match status" value="1"/>
</dbReference>
<evidence type="ECO:0000259" key="2">
    <source>
        <dbReference type="Pfam" id="PF04773"/>
    </source>
</evidence>
<organism evidence="4 5">
    <name type="scientific">Agrobacterium larrymoorei</name>
    <dbReference type="NCBI Taxonomy" id="160699"/>
    <lineage>
        <taxon>Bacteria</taxon>
        <taxon>Pseudomonadati</taxon>
        <taxon>Pseudomonadota</taxon>
        <taxon>Alphaproteobacteria</taxon>
        <taxon>Hyphomicrobiales</taxon>
        <taxon>Rhizobiaceae</taxon>
        <taxon>Rhizobium/Agrobacterium group</taxon>
        <taxon>Agrobacterium</taxon>
    </lineage>
</organism>
<dbReference type="Gene3D" id="2.60.120.1440">
    <property type="match status" value="1"/>
</dbReference>
<dbReference type="RefSeq" id="WP_306928744.1">
    <property type="nucleotide sequence ID" value="NZ_JAUTBL010000001.1"/>
</dbReference>
<name>A0ABU0UFG4_9HYPH</name>
<evidence type="ECO:0000313" key="5">
    <source>
        <dbReference type="Proteomes" id="UP001224781"/>
    </source>
</evidence>
<keyword evidence="5" id="KW-1185">Reference proteome</keyword>
<keyword evidence="1" id="KW-1133">Transmembrane helix</keyword>